<keyword evidence="2" id="KW-0812">Transmembrane</keyword>
<dbReference type="KEGG" id="gms:SOIL9_53640"/>
<feature type="compositionally biased region" description="Basic and acidic residues" evidence="1">
    <location>
        <begin position="143"/>
        <end position="153"/>
    </location>
</feature>
<reference evidence="3 4" key="1">
    <citation type="submission" date="2019-05" db="EMBL/GenBank/DDBJ databases">
        <authorList>
            <consortium name="Science for Life Laboratories"/>
        </authorList>
    </citation>
    <scope>NUCLEOTIDE SEQUENCE [LARGE SCALE GENOMIC DNA]</scope>
    <source>
        <strain evidence="3">Soil9</strain>
    </source>
</reference>
<keyword evidence="2" id="KW-0472">Membrane</keyword>
<evidence type="ECO:0000313" key="4">
    <source>
        <dbReference type="Proteomes" id="UP000464178"/>
    </source>
</evidence>
<proteinExistence type="predicted"/>
<name>A0A6P2CYR7_9BACT</name>
<feature type="region of interest" description="Disordered" evidence="1">
    <location>
        <begin position="132"/>
        <end position="153"/>
    </location>
</feature>
<accession>A0A6P2CYR7</accession>
<feature type="region of interest" description="Disordered" evidence="1">
    <location>
        <begin position="186"/>
        <end position="235"/>
    </location>
</feature>
<organism evidence="3 4">
    <name type="scientific">Gemmata massiliana</name>
    <dbReference type="NCBI Taxonomy" id="1210884"/>
    <lineage>
        <taxon>Bacteria</taxon>
        <taxon>Pseudomonadati</taxon>
        <taxon>Planctomycetota</taxon>
        <taxon>Planctomycetia</taxon>
        <taxon>Gemmatales</taxon>
        <taxon>Gemmataceae</taxon>
        <taxon>Gemmata</taxon>
    </lineage>
</organism>
<feature type="region of interest" description="Disordered" evidence="1">
    <location>
        <begin position="1"/>
        <end position="37"/>
    </location>
</feature>
<dbReference type="AlphaFoldDB" id="A0A6P2CYR7"/>
<evidence type="ECO:0000313" key="3">
    <source>
        <dbReference type="EMBL" id="VTR92350.1"/>
    </source>
</evidence>
<sequence length="235" mass="25265">MSSTNPSPQDPVVKLAPKEPGAPAHDDHDLSGPPSAETIKRGYEEDKYDTKTVLSVPLLVVLFFVLAFGTVTVLFSVYSKPTVDPKAHPQAKARNEADLNTRLGRIHRGGEVDQARLEPLRMRSGEARAITRPELPTGNSPEVHPEDLIPNKDRFPELYAPGKGRIGLDKTMSLDGDALKSLFKSSAPPLAEEASRFVPSGSNAGRGGEGSQVVVPKVPEVKQPAPAPKGKENKK</sequence>
<feature type="transmembrane region" description="Helical" evidence="2">
    <location>
        <begin position="56"/>
        <end position="78"/>
    </location>
</feature>
<dbReference type="EMBL" id="LR593886">
    <property type="protein sequence ID" value="VTR92350.1"/>
    <property type="molecule type" value="Genomic_DNA"/>
</dbReference>
<keyword evidence="2" id="KW-1133">Transmembrane helix</keyword>
<gene>
    <name evidence="3" type="ORF">SOIL9_53640</name>
</gene>
<dbReference type="RefSeq" id="WP_162667231.1">
    <property type="nucleotide sequence ID" value="NZ_LR593886.1"/>
</dbReference>
<protein>
    <submittedName>
        <fullName evidence="3">Uncharacterized protein</fullName>
    </submittedName>
</protein>
<feature type="compositionally biased region" description="Low complexity" evidence="1">
    <location>
        <begin position="212"/>
        <end position="224"/>
    </location>
</feature>
<keyword evidence="4" id="KW-1185">Reference proteome</keyword>
<evidence type="ECO:0000256" key="2">
    <source>
        <dbReference type="SAM" id="Phobius"/>
    </source>
</evidence>
<evidence type="ECO:0000256" key="1">
    <source>
        <dbReference type="SAM" id="MobiDB-lite"/>
    </source>
</evidence>
<dbReference type="Proteomes" id="UP000464178">
    <property type="component" value="Chromosome"/>
</dbReference>